<gene>
    <name evidence="8" type="ORF">LCGC14_0768850</name>
</gene>
<evidence type="ECO:0000256" key="2">
    <source>
        <dbReference type="ARBA" id="ARBA00005369"/>
    </source>
</evidence>
<comment type="similarity">
    <text evidence="2">Belongs to the methyltransferase superfamily. L-isoaspartyl/D-aspartyl protein methyltransferase family.</text>
</comment>
<dbReference type="SUPFAM" id="SSF53335">
    <property type="entry name" value="S-adenosyl-L-methionine-dependent methyltransferases"/>
    <property type="match status" value="1"/>
</dbReference>
<dbReference type="PANTHER" id="PTHR11579:SF0">
    <property type="entry name" value="PROTEIN-L-ISOASPARTATE(D-ASPARTATE) O-METHYLTRANSFERASE"/>
    <property type="match status" value="1"/>
</dbReference>
<reference evidence="8" key="1">
    <citation type="journal article" date="2015" name="Nature">
        <title>Complex archaea that bridge the gap between prokaryotes and eukaryotes.</title>
        <authorList>
            <person name="Spang A."/>
            <person name="Saw J.H."/>
            <person name="Jorgensen S.L."/>
            <person name="Zaremba-Niedzwiedzka K."/>
            <person name="Martijn J."/>
            <person name="Lind A.E."/>
            <person name="van Eijk R."/>
            <person name="Schleper C."/>
            <person name="Guy L."/>
            <person name="Ettema T.J."/>
        </authorList>
    </citation>
    <scope>NUCLEOTIDE SEQUENCE</scope>
</reference>
<evidence type="ECO:0000256" key="4">
    <source>
        <dbReference type="ARBA" id="ARBA00022490"/>
    </source>
</evidence>
<evidence type="ECO:0000256" key="5">
    <source>
        <dbReference type="ARBA" id="ARBA00022603"/>
    </source>
</evidence>
<dbReference type="InterPro" id="IPR029063">
    <property type="entry name" value="SAM-dependent_MTases_sf"/>
</dbReference>
<keyword evidence="7" id="KW-0949">S-adenosyl-L-methionine</keyword>
<name>A0A0F9QIR5_9ZZZZ</name>
<evidence type="ECO:0000256" key="7">
    <source>
        <dbReference type="ARBA" id="ARBA00022691"/>
    </source>
</evidence>
<dbReference type="InterPro" id="IPR000682">
    <property type="entry name" value="PCMT"/>
</dbReference>
<accession>A0A0F9QIR5</accession>
<dbReference type="GO" id="GO:0005737">
    <property type="term" value="C:cytoplasm"/>
    <property type="evidence" value="ECO:0007669"/>
    <property type="project" value="UniProtKB-SubCell"/>
</dbReference>
<dbReference type="GO" id="GO:0032259">
    <property type="term" value="P:methylation"/>
    <property type="evidence" value="ECO:0007669"/>
    <property type="project" value="UniProtKB-KW"/>
</dbReference>
<dbReference type="PANTHER" id="PTHR11579">
    <property type="entry name" value="PROTEIN-L-ISOASPARTATE O-METHYLTRANSFERASE"/>
    <property type="match status" value="1"/>
</dbReference>
<evidence type="ECO:0000256" key="6">
    <source>
        <dbReference type="ARBA" id="ARBA00022679"/>
    </source>
</evidence>
<keyword evidence="4" id="KW-0963">Cytoplasm</keyword>
<protein>
    <recommendedName>
        <fullName evidence="3">protein-L-isoaspartate(D-aspartate) O-methyltransferase</fullName>
        <ecNumber evidence="3">2.1.1.77</ecNumber>
    </recommendedName>
</protein>
<dbReference type="EC" id="2.1.1.77" evidence="3"/>
<evidence type="ECO:0000256" key="1">
    <source>
        <dbReference type="ARBA" id="ARBA00004496"/>
    </source>
</evidence>
<dbReference type="GO" id="GO:0004719">
    <property type="term" value="F:protein-L-isoaspartate (D-aspartate) O-methyltransferase activity"/>
    <property type="evidence" value="ECO:0007669"/>
    <property type="project" value="UniProtKB-EC"/>
</dbReference>
<keyword evidence="6" id="KW-0808">Transferase</keyword>
<comment type="caution">
    <text evidence="8">The sequence shown here is derived from an EMBL/GenBank/DDBJ whole genome shotgun (WGS) entry which is preliminary data.</text>
</comment>
<evidence type="ECO:0000256" key="3">
    <source>
        <dbReference type="ARBA" id="ARBA00011890"/>
    </source>
</evidence>
<organism evidence="8">
    <name type="scientific">marine sediment metagenome</name>
    <dbReference type="NCBI Taxonomy" id="412755"/>
    <lineage>
        <taxon>unclassified sequences</taxon>
        <taxon>metagenomes</taxon>
        <taxon>ecological metagenomes</taxon>
    </lineage>
</organism>
<dbReference type="Pfam" id="PF01135">
    <property type="entry name" value="PCMT"/>
    <property type="match status" value="1"/>
</dbReference>
<dbReference type="EMBL" id="LAZR01001934">
    <property type="protein sequence ID" value="KKN36902.1"/>
    <property type="molecule type" value="Genomic_DNA"/>
</dbReference>
<evidence type="ECO:0000313" key="8">
    <source>
        <dbReference type="EMBL" id="KKN36902.1"/>
    </source>
</evidence>
<proteinExistence type="inferred from homology"/>
<keyword evidence="5" id="KW-0489">Methyltransferase</keyword>
<comment type="subcellular location">
    <subcellularLocation>
        <location evidence="1">Cytoplasm</location>
    </subcellularLocation>
</comment>
<dbReference type="Gene3D" id="3.40.50.150">
    <property type="entry name" value="Vaccinia Virus protein VP39"/>
    <property type="match status" value="1"/>
</dbReference>
<sequence>MINLDKYERLKLKKKSLLDLKKKRLLDSLILNNILKDKNLIQAIMEIPLEKFIPEQYINSIQLYEDKPALFYYDETNPKNYRTISAPHMIVIMLQGLSLNRNDDLLILGAKSGYIAALAHKLAPKGEIVILEANSEIARITKQNLEKLKLDENIKIVVKNPLFGMAELSPWQKILVTGAIEQSKINPLLHQLDEDGGVLFAPIGPSKLQTDHQAYTQILRQNNQFFGKRQLQVRFSPLITQLEIDELELITDFEEVEIKESYNINSGRVTIKYTEAILDNLLPESQIETVSTSKQNKKLVISLLEGIIKNVLDLKIEGNLDKVFSTIDKIERDLEILMSFKKKIVEMKIKRMQDKLNQIRSCNILRKELEKQELNAKPSIDQKIAIINKQFDEINSFIDMLKVEIKRIKRE</sequence>
<dbReference type="AlphaFoldDB" id="A0A0F9QIR5"/>